<dbReference type="GO" id="GO:0005829">
    <property type="term" value="C:cytosol"/>
    <property type="evidence" value="ECO:0007669"/>
    <property type="project" value="TreeGrafter"/>
</dbReference>
<accession>A0A3D8PLP5</accession>
<dbReference type="SUPFAM" id="SSF48452">
    <property type="entry name" value="TPR-like"/>
    <property type="match status" value="1"/>
</dbReference>
<dbReference type="GO" id="GO:0003677">
    <property type="term" value="F:DNA binding"/>
    <property type="evidence" value="ECO:0007669"/>
    <property type="project" value="UniProtKB-KW"/>
</dbReference>
<proteinExistence type="predicted"/>
<keyword evidence="1" id="KW-0238">DNA-binding</keyword>
<dbReference type="CDD" id="cd00093">
    <property type="entry name" value="HTH_XRE"/>
    <property type="match status" value="1"/>
</dbReference>
<protein>
    <recommendedName>
        <fullName evidence="2">HTH cro/C1-type domain-containing protein</fullName>
    </recommendedName>
</protein>
<gene>
    <name evidence="3" type="ORF">CWR45_14885</name>
</gene>
<dbReference type="RefSeq" id="WP_115750664.1">
    <property type="nucleotide sequence ID" value="NZ_PIOD01000020.1"/>
</dbReference>
<dbReference type="SMART" id="SM00530">
    <property type="entry name" value="HTH_XRE"/>
    <property type="match status" value="1"/>
</dbReference>
<dbReference type="PANTHER" id="PTHR46797:SF1">
    <property type="entry name" value="METHYLPHOSPHONATE SYNTHASE"/>
    <property type="match status" value="1"/>
</dbReference>
<dbReference type="Proteomes" id="UP000256520">
    <property type="component" value="Unassembled WGS sequence"/>
</dbReference>
<evidence type="ECO:0000313" key="3">
    <source>
        <dbReference type="EMBL" id="RDW16161.1"/>
    </source>
</evidence>
<dbReference type="SMART" id="SM00028">
    <property type="entry name" value="TPR"/>
    <property type="match status" value="4"/>
</dbReference>
<dbReference type="GO" id="GO:0003700">
    <property type="term" value="F:DNA-binding transcription factor activity"/>
    <property type="evidence" value="ECO:0007669"/>
    <property type="project" value="TreeGrafter"/>
</dbReference>
<name>A0A3D8PLP5_9BACI</name>
<dbReference type="AlphaFoldDB" id="A0A3D8PLP5"/>
<reference evidence="4" key="1">
    <citation type="submission" date="2017-11" db="EMBL/GenBank/DDBJ databases">
        <authorList>
            <person name="Zhu W."/>
        </authorList>
    </citation>
    <scope>NUCLEOTIDE SEQUENCE [LARGE SCALE GENOMIC DNA]</scope>
    <source>
        <strain evidence="4">CAU 1051</strain>
    </source>
</reference>
<dbReference type="SUPFAM" id="SSF47413">
    <property type="entry name" value="lambda repressor-like DNA-binding domains"/>
    <property type="match status" value="1"/>
</dbReference>
<evidence type="ECO:0000259" key="2">
    <source>
        <dbReference type="PROSITE" id="PS50943"/>
    </source>
</evidence>
<dbReference type="InterPro" id="IPR019734">
    <property type="entry name" value="TPR_rpt"/>
</dbReference>
<dbReference type="InterPro" id="IPR050807">
    <property type="entry name" value="TransReg_Diox_bact_type"/>
</dbReference>
<dbReference type="EMBL" id="PIOD01000020">
    <property type="protein sequence ID" value="RDW16161.1"/>
    <property type="molecule type" value="Genomic_DNA"/>
</dbReference>
<dbReference type="InterPro" id="IPR011990">
    <property type="entry name" value="TPR-like_helical_dom_sf"/>
</dbReference>
<dbReference type="InterPro" id="IPR001387">
    <property type="entry name" value="Cro/C1-type_HTH"/>
</dbReference>
<dbReference type="PROSITE" id="PS50943">
    <property type="entry name" value="HTH_CROC1"/>
    <property type="match status" value="1"/>
</dbReference>
<dbReference type="InterPro" id="IPR010982">
    <property type="entry name" value="Lambda_DNA-bd_dom_sf"/>
</dbReference>
<dbReference type="Gene3D" id="1.25.40.10">
    <property type="entry name" value="Tetratricopeptide repeat domain"/>
    <property type="match status" value="1"/>
</dbReference>
<organism evidence="3 4">
    <name type="scientific">Oceanobacillus chungangensis</name>
    <dbReference type="NCBI Taxonomy" id="1229152"/>
    <lineage>
        <taxon>Bacteria</taxon>
        <taxon>Bacillati</taxon>
        <taxon>Bacillota</taxon>
        <taxon>Bacilli</taxon>
        <taxon>Bacillales</taxon>
        <taxon>Bacillaceae</taxon>
        <taxon>Oceanobacillus</taxon>
    </lineage>
</organism>
<evidence type="ECO:0000313" key="4">
    <source>
        <dbReference type="Proteomes" id="UP000256520"/>
    </source>
</evidence>
<feature type="domain" description="HTH cro/C1-type" evidence="2">
    <location>
        <begin position="7"/>
        <end position="60"/>
    </location>
</feature>
<keyword evidence="4" id="KW-1185">Reference proteome</keyword>
<dbReference type="Pfam" id="PF01381">
    <property type="entry name" value="HTH_3"/>
    <property type="match status" value="1"/>
</dbReference>
<sequence length="419" mass="50052">MDMGRVLKFYRKEKNITQEEVAEAIVSPSYLSRIENAKTTVEEETLALLFNRLGVNYYEMKSNDNRVRELLFRWEKPLLNNDRKECEKTYRELQELVQPVTNLELQAEYHVKKIRACIILNNYDDADYSFRFLHNFYDVLSTRNRYFYFKHVGNYYWITHNTVKAKEYLEKALSEYSSAHLNELEKADMYFLYSLILYVEQKETLSFTYAQESLLIFQNNYKKQQCLKLHIQLGICYSKLGDATTALSEFKKARNLALELKDAIHLGVVEHNIANMYLRKRNRSKAISHLKMAITHKDKESISYFQSLSLLIYVYYQEELLSECHNYLTNHLEVAKQLPNDNIPMKEFWFFHSFLNETEDKWEAYVKNKLLPILKKANNTRDLQRYSNFLGEYYQRRGGYKKAAAYYKLAIKSNNIDMY</sequence>
<evidence type="ECO:0000256" key="1">
    <source>
        <dbReference type="ARBA" id="ARBA00023125"/>
    </source>
</evidence>
<dbReference type="OrthoDB" id="252257at2"/>
<dbReference type="PANTHER" id="PTHR46797">
    <property type="entry name" value="HTH-TYPE TRANSCRIPTIONAL REGULATOR"/>
    <property type="match status" value="1"/>
</dbReference>
<comment type="caution">
    <text evidence="3">The sequence shown here is derived from an EMBL/GenBank/DDBJ whole genome shotgun (WGS) entry which is preliminary data.</text>
</comment>
<dbReference type="Gene3D" id="1.10.260.40">
    <property type="entry name" value="lambda repressor-like DNA-binding domains"/>
    <property type="match status" value="1"/>
</dbReference>